<organism evidence="2">
    <name type="scientific">Aphanomyces invadans</name>
    <dbReference type="NCBI Taxonomy" id="157072"/>
    <lineage>
        <taxon>Eukaryota</taxon>
        <taxon>Sar</taxon>
        <taxon>Stramenopiles</taxon>
        <taxon>Oomycota</taxon>
        <taxon>Saprolegniomycetes</taxon>
        <taxon>Saprolegniales</taxon>
        <taxon>Verrucalvaceae</taxon>
        <taxon>Aphanomyces</taxon>
    </lineage>
</organism>
<feature type="region of interest" description="Disordered" evidence="1">
    <location>
        <begin position="131"/>
        <end position="156"/>
    </location>
</feature>
<dbReference type="AlphaFoldDB" id="A0A024T8S8"/>
<reference evidence="2" key="1">
    <citation type="submission" date="2013-12" db="EMBL/GenBank/DDBJ databases">
        <title>The Genome Sequence of Aphanomyces invadans NJM9701.</title>
        <authorList>
            <consortium name="The Broad Institute Genomics Platform"/>
            <person name="Russ C."/>
            <person name="Tyler B."/>
            <person name="van West P."/>
            <person name="Dieguez-Uribeondo J."/>
            <person name="Young S.K."/>
            <person name="Zeng Q."/>
            <person name="Gargeya S."/>
            <person name="Fitzgerald M."/>
            <person name="Abouelleil A."/>
            <person name="Alvarado L."/>
            <person name="Chapman S.B."/>
            <person name="Gainer-Dewar J."/>
            <person name="Goldberg J."/>
            <person name="Griggs A."/>
            <person name="Gujja S."/>
            <person name="Hansen M."/>
            <person name="Howarth C."/>
            <person name="Imamovic A."/>
            <person name="Ireland A."/>
            <person name="Larimer J."/>
            <person name="McCowan C."/>
            <person name="Murphy C."/>
            <person name="Pearson M."/>
            <person name="Poon T.W."/>
            <person name="Priest M."/>
            <person name="Roberts A."/>
            <person name="Saif S."/>
            <person name="Shea T."/>
            <person name="Sykes S."/>
            <person name="Wortman J."/>
            <person name="Nusbaum C."/>
            <person name="Birren B."/>
        </authorList>
    </citation>
    <scope>NUCLEOTIDE SEQUENCE [LARGE SCALE GENOMIC DNA]</scope>
    <source>
        <strain evidence="2">NJM9701</strain>
    </source>
</reference>
<dbReference type="GeneID" id="20091856"/>
<proteinExistence type="predicted"/>
<name>A0A024T8S8_9STRA</name>
<gene>
    <name evidence="2" type="ORF">H310_14806</name>
</gene>
<evidence type="ECO:0000313" key="2">
    <source>
        <dbReference type="EMBL" id="ETV90403.1"/>
    </source>
</evidence>
<protein>
    <submittedName>
        <fullName evidence="2">Uncharacterized protein</fullName>
    </submittedName>
</protein>
<evidence type="ECO:0000256" key="1">
    <source>
        <dbReference type="SAM" id="MobiDB-lite"/>
    </source>
</evidence>
<dbReference type="VEuPathDB" id="FungiDB:H310_14806"/>
<accession>A0A024T8S8</accession>
<dbReference type="EMBL" id="KI914042">
    <property type="protein sequence ID" value="ETV90403.1"/>
    <property type="molecule type" value="Genomic_DNA"/>
</dbReference>
<dbReference type="RefSeq" id="XP_008880959.1">
    <property type="nucleotide sequence ID" value="XM_008882737.1"/>
</dbReference>
<sequence length="204" mass="22188">MRITQEVHWPGPPRRYKRCTQLHGVTIDQRLDVRRRVQLISNGIPGLFCGLKQSRSRFLCPSLRRRTQRPGPEDCLFLFQAGMTVRDTKVPLHGRPSGDLNLALQEVVLREPHLDWASLCRNMSARQSHSTLTASKASGETPASVETEKLSTDASSSAEGAATAGFDMASSPSGSAMTSGVLSVAVLTLVSSSGTIEQLEILFV</sequence>